<dbReference type="GO" id="GO:0005886">
    <property type="term" value="C:plasma membrane"/>
    <property type="evidence" value="ECO:0007669"/>
    <property type="project" value="UniProtKB-SubCell"/>
</dbReference>
<keyword evidence="7 9" id="KW-0472">Membrane</keyword>
<comment type="subcellular location">
    <subcellularLocation>
        <location evidence="1">Cell inner membrane</location>
        <topology evidence="1">Multi-pass membrane protein</topology>
    </subcellularLocation>
</comment>
<dbReference type="GO" id="GO:0022857">
    <property type="term" value="F:transmembrane transporter activity"/>
    <property type="evidence" value="ECO:0007669"/>
    <property type="project" value="TreeGrafter"/>
</dbReference>
<dbReference type="PANTHER" id="PTHR35011">
    <property type="entry name" value="2,3-DIKETO-L-GULONATE TRAP TRANSPORTER SMALL PERMEASE PROTEIN YIAM"/>
    <property type="match status" value="1"/>
</dbReference>
<name>A0A1H4DMM1_9ACTO</name>
<protein>
    <submittedName>
        <fullName evidence="11">TRAP-type C4-dicarboxylate transport system, small permease component</fullName>
    </submittedName>
</protein>
<keyword evidence="5 9" id="KW-0812">Transmembrane</keyword>
<dbReference type="RefSeq" id="WP_092566006.1">
    <property type="nucleotide sequence ID" value="NZ_FNQV01000018.1"/>
</dbReference>
<dbReference type="AlphaFoldDB" id="A0A1H4DMM1"/>
<evidence type="ECO:0000256" key="3">
    <source>
        <dbReference type="ARBA" id="ARBA00022475"/>
    </source>
</evidence>
<dbReference type="Pfam" id="PF04290">
    <property type="entry name" value="DctQ"/>
    <property type="match status" value="1"/>
</dbReference>
<evidence type="ECO:0000256" key="5">
    <source>
        <dbReference type="ARBA" id="ARBA00022692"/>
    </source>
</evidence>
<organism evidence="11 12">
    <name type="scientific">Bowdeniella nasicola</name>
    <dbReference type="NCBI Taxonomy" id="208480"/>
    <lineage>
        <taxon>Bacteria</taxon>
        <taxon>Bacillati</taxon>
        <taxon>Actinomycetota</taxon>
        <taxon>Actinomycetes</taxon>
        <taxon>Actinomycetales</taxon>
        <taxon>Actinomycetaceae</taxon>
        <taxon>Bowdeniella</taxon>
    </lineage>
</organism>
<keyword evidence="6 9" id="KW-1133">Transmembrane helix</keyword>
<keyword evidence="3" id="KW-1003">Cell membrane</keyword>
<accession>A0A1H4DMM1</accession>
<feature type="domain" description="Tripartite ATP-independent periplasmic transporters DctQ component" evidence="10">
    <location>
        <begin position="23"/>
        <end position="154"/>
    </location>
</feature>
<dbReference type="InterPro" id="IPR007387">
    <property type="entry name" value="TRAP_DctQ"/>
</dbReference>
<dbReference type="EMBL" id="FNQV01000018">
    <property type="protein sequence ID" value="SEA74043.1"/>
    <property type="molecule type" value="Genomic_DNA"/>
</dbReference>
<dbReference type="GO" id="GO:0015740">
    <property type="term" value="P:C4-dicarboxylate transport"/>
    <property type="evidence" value="ECO:0007669"/>
    <property type="project" value="TreeGrafter"/>
</dbReference>
<evidence type="ECO:0000259" key="10">
    <source>
        <dbReference type="Pfam" id="PF04290"/>
    </source>
</evidence>
<evidence type="ECO:0000313" key="12">
    <source>
        <dbReference type="Proteomes" id="UP000199288"/>
    </source>
</evidence>
<evidence type="ECO:0000256" key="8">
    <source>
        <dbReference type="ARBA" id="ARBA00038436"/>
    </source>
</evidence>
<feature type="transmembrane region" description="Helical" evidence="9">
    <location>
        <begin position="86"/>
        <end position="108"/>
    </location>
</feature>
<evidence type="ECO:0000256" key="4">
    <source>
        <dbReference type="ARBA" id="ARBA00022519"/>
    </source>
</evidence>
<evidence type="ECO:0000256" key="2">
    <source>
        <dbReference type="ARBA" id="ARBA00022448"/>
    </source>
</evidence>
<proteinExistence type="inferred from homology"/>
<evidence type="ECO:0000256" key="7">
    <source>
        <dbReference type="ARBA" id="ARBA00023136"/>
    </source>
</evidence>
<evidence type="ECO:0000256" key="9">
    <source>
        <dbReference type="SAM" id="Phobius"/>
    </source>
</evidence>
<keyword evidence="12" id="KW-1185">Reference proteome</keyword>
<dbReference type="Proteomes" id="UP000199288">
    <property type="component" value="Unassembled WGS sequence"/>
</dbReference>
<dbReference type="OrthoDB" id="4544352at2"/>
<gene>
    <name evidence="11" type="ORF">SAMN02910418_02298</name>
</gene>
<feature type="transmembrane region" description="Helical" evidence="9">
    <location>
        <begin position="52"/>
        <end position="74"/>
    </location>
</feature>
<dbReference type="InterPro" id="IPR055348">
    <property type="entry name" value="DctQ"/>
</dbReference>
<comment type="similarity">
    <text evidence="8">Belongs to the TRAP transporter small permease family.</text>
</comment>
<evidence type="ECO:0000313" key="11">
    <source>
        <dbReference type="EMBL" id="SEA74043.1"/>
    </source>
</evidence>
<evidence type="ECO:0000256" key="6">
    <source>
        <dbReference type="ARBA" id="ARBA00022989"/>
    </source>
</evidence>
<dbReference type="PANTHER" id="PTHR35011:SF10">
    <property type="entry name" value="TRAP TRANSPORTER SMALL PERMEASE PROTEIN"/>
    <property type="match status" value="1"/>
</dbReference>
<keyword evidence="2" id="KW-0813">Transport</keyword>
<feature type="transmembrane region" description="Helical" evidence="9">
    <location>
        <begin position="128"/>
        <end position="151"/>
    </location>
</feature>
<evidence type="ECO:0000256" key="1">
    <source>
        <dbReference type="ARBA" id="ARBA00004429"/>
    </source>
</evidence>
<sequence>MEKPIKALASALGILATLATLVMMVAIAIDVVYRALYNRSVPGVLEISETALVTAVFLGLAYTGATNSHIAVDLLTERLPARVTRWVLTVAWLLSTIFLGWITYATFVRASASLAAGEKRMGLVAWPIWPARWIIVVGLAAMLLVSVVNLLRVALGKEVLGVDERMTYATDHPYEYVTGEAGDYDDSAQISDAEAARLASETATEKDDR</sequence>
<reference evidence="12" key="1">
    <citation type="submission" date="2016-10" db="EMBL/GenBank/DDBJ databases">
        <authorList>
            <person name="Varghese N."/>
            <person name="Submissions S."/>
        </authorList>
    </citation>
    <scope>NUCLEOTIDE SEQUENCE [LARGE SCALE GENOMIC DNA]</scope>
    <source>
        <strain evidence="12">KPR-1</strain>
    </source>
</reference>
<keyword evidence="4" id="KW-0997">Cell inner membrane</keyword>